<accession>A0A918F8C6</accession>
<name>A0A918F8C6_9ACTN</name>
<dbReference type="RefSeq" id="WP_189935821.1">
    <property type="nucleotide sequence ID" value="NZ_BMSX01000005.1"/>
</dbReference>
<evidence type="ECO:0000313" key="3">
    <source>
        <dbReference type="EMBL" id="GGR10027.1"/>
    </source>
</evidence>
<organism evidence="3 4">
    <name type="scientific">Streptomyces aurantiogriseus</name>
    <dbReference type="NCBI Taxonomy" id="66870"/>
    <lineage>
        <taxon>Bacteria</taxon>
        <taxon>Bacillati</taxon>
        <taxon>Actinomycetota</taxon>
        <taxon>Actinomycetes</taxon>
        <taxon>Kitasatosporales</taxon>
        <taxon>Streptomycetaceae</taxon>
        <taxon>Streptomyces</taxon>
    </lineage>
</organism>
<feature type="transmembrane region" description="Helical" evidence="2">
    <location>
        <begin position="13"/>
        <end position="32"/>
    </location>
</feature>
<dbReference type="Proteomes" id="UP000658320">
    <property type="component" value="Unassembled WGS sequence"/>
</dbReference>
<keyword evidence="2" id="KW-0812">Transmembrane</keyword>
<feature type="region of interest" description="Disordered" evidence="1">
    <location>
        <begin position="163"/>
        <end position="184"/>
    </location>
</feature>
<keyword evidence="2" id="KW-0472">Membrane</keyword>
<dbReference type="EMBL" id="BMSX01000005">
    <property type="protein sequence ID" value="GGR10027.1"/>
    <property type="molecule type" value="Genomic_DNA"/>
</dbReference>
<protein>
    <submittedName>
        <fullName evidence="3">Uncharacterized protein</fullName>
    </submittedName>
</protein>
<dbReference type="AlphaFoldDB" id="A0A918F8C6"/>
<sequence>MTRRPVKILVLRAVTWPLLVTLNVVARVWTLLGSTSRRRARRLAASDTARQARQDAEARLRAIADAYAGSTPLVLRLLVVEDHYTRGTASLDLFTSLRPAYRVSCWMRLTAYYSSPLPPAETITRILDAGEQALSGIPFTHDIAHEDSGELAHAGHTLTGISRARRFPSPNNRRTPTGSCASPRQRAWAVSAAGTARCSR</sequence>
<evidence type="ECO:0000256" key="1">
    <source>
        <dbReference type="SAM" id="MobiDB-lite"/>
    </source>
</evidence>
<gene>
    <name evidence="3" type="ORF">GCM10010251_27340</name>
</gene>
<proteinExistence type="predicted"/>
<keyword evidence="4" id="KW-1185">Reference proteome</keyword>
<feature type="compositionally biased region" description="Polar residues" evidence="1">
    <location>
        <begin position="169"/>
        <end position="182"/>
    </location>
</feature>
<reference evidence="3" key="2">
    <citation type="submission" date="2020-09" db="EMBL/GenBank/DDBJ databases">
        <authorList>
            <person name="Sun Q."/>
            <person name="Ohkuma M."/>
        </authorList>
    </citation>
    <scope>NUCLEOTIDE SEQUENCE</scope>
    <source>
        <strain evidence="3">JCM 4346</strain>
    </source>
</reference>
<comment type="caution">
    <text evidence="3">The sequence shown here is derived from an EMBL/GenBank/DDBJ whole genome shotgun (WGS) entry which is preliminary data.</text>
</comment>
<reference evidence="3" key="1">
    <citation type="journal article" date="2014" name="Int. J. Syst. Evol. Microbiol.">
        <title>Complete genome sequence of Corynebacterium casei LMG S-19264T (=DSM 44701T), isolated from a smear-ripened cheese.</title>
        <authorList>
            <consortium name="US DOE Joint Genome Institute (JGI-PGF)"/>
            <person name="Walter F."/>
            <person name="Albersmeier A."/>
            <person name="Kalinowski J."/>
            <person name="Ruckert C."/>
        </authorList>
    </citation>
    <scope>NUCLEOTIDE SEQUENCE</scope>
    <source>
        <strain evidence="3">JCM 4346</strain>
    </source>
</reference>
<keyword evidence="2" id="KW-1133">Transmembrane helix</keyword>
<evidence type="ECO:0000313" key="4">
    <source>
        <dbReference type="Proteomes" id="UP000658320"/>
    </source>
</evidence>
<evidence type="ECO:0000256" key="2">
    <source>
        <dbReference type="SAM" id="Phobius"/>
    </source>
</evidence>